<accession>X0R071</accession>
<keyword evidence="3" id="KW-1185">Reference proteome</keyword>
<dbReference type="AlphaFoldDB" id="X0R071"/>
<comment type="caution">
    <text evidence="2">The sequence shown here is derived from an EMBL/GenBank/DDBJ whole genome shotgun (WGS) entry which is preliminary data.</text>
</comment>
<protein>
    <recommendedName>
        <fullName evidence="1">AB hydrolase-1 domain-containing protein</fullName>
    </recommendedName>
</protein>
<feature type="domain" description="AB hydrolase-1" evidence="1">
    <location>
        <begin position="60"/>
        <end position="354"/>
    </location>
</feature>
<dbReference type="InterPro" id="IPR029058">
    <property type="entry name" value="AB_hydrolase_fold"/>
</dbReference>
<evidence type="ECO:0000313" key="2">
    <source>
        <dbReference type="EMBL" id="GAF44285.1"/>
    </source>
</evidence>
<dbReference type="PANTHER" id="PTHR43194">
    <property type="entry name" value="HYDROLASE ALPHA/BETA FOLD FAMILY"/>
    <property type="match status" value="1"/>
</dbReference>
<reference evidence="2 3" key="1">
    <citation type="submission" date="2014-02" db="EMBL/GenBank/DDBJ databases">
        <title>Whole genome shotgun sequence of Rhodococcus wratislaviensis NBRC 100605.</title>
        <authorList>
            <person name="Hosoyama A."/>
            <person name="Tsuchikane K."/>
            <person name="Yoshida I."/>
            <person name="Ohji S."/>
            <person name="Ichikawa N."/>
            <person name="Yamazoe A."/>
            <person name="Fujita N."/>
        </authorList>
    </citation>
    <scope>NUCLEOTIDE SEQUENCE [LARGE SCALE GENOMIC DNA]</scope>
    <source>
        <strain evidence="2 3">NBRC 100605</strain>
    </source>
</reference>
<dbReference type="InterPro" id="IPR000073">
    <property type="entry name" value="AB_hydrolase_1"/>
</dbReference>
<evidence type="ECO:0000313" key="3">
    <source>
        <dbReference type="Proteomes" id="UP000019491"/>
    </source>
</evidence>
<dbReference type="InterPro" id="IPR050228">
    <property type="entry name" value="Carboxylesterase_BioH"/>
</dbReference>
<dbReference type="CDD" id="cd12809">
    <property type="entry name" value="Esterase_713_like-2"/>
    <property type="match status" value="1"/>
</dbReference>
<evidence type="ECO:0000259" key="1">
    <source>
        <dbReference type="Pfam" id="PF12697"/>
    </source>
</evidence>
<proteinExistence type="predicted"/>
<sequence length="374" mass="40578">MANHRNEPVRDADESGWPLVLSDQGCFYVGGRYNDDTDTMTGQVFVQYQIPKDRRHPFPVVMIHGGGQTGAGFLSTPDGRRGWADNFVANGFAVYVVDVPGGGRAQGHDQVGALRPATAVAGRVCADRSGPSWPQAHLHTQWPGDGGRGDPTFDQFYASQVSSPVDAASVERAMRDAGAALLDRIGPAILLTHSLGAPLGWQIGDARPDLTRAIVAIEPNGPPVYDARFSAEPDCFDDADLARPWGITRAPITYSPPAESAAELAFERQETPDGPGFVRYWRQAEPARRLPNLARLRILIVSGEASYHAPYDHATSAYLAQAGVEHDFVRLAERGIRGNGHMMMLEKNSADIARLLREWILASPGQRGTQHVAE</sequence>
<gene>
    <name evidence="2" type="ORF">RW1_012_01040</name>
</gene>
<name>X0R071_RHOWR</name>
<dbReference type="SUPFAM" id="SSF53474">
    <property type="entry name" value="alpha/beta-Hydrolases"/>
    <property type="match status" value="1"/>
</dbReference>
<dbReference type="OrthoDB" id="7820973at2"/>
<dbReference type="PANTHER" id="PTHR43194:SF4">
    <property type="entry name" value="AB HYDROLASE-1 DOMAIN-CONTAINING PROTEIN"/>
    <property type="match status" value="1"/>
</dbReference>
<dbReference type="EMBL" id="BAWF01000012">
    <property type="protein sequence ID" value="GAF44285.1"/>
    <property type="molecule type" value="Genomic_DNA"/>
</dbReference>
<dbReference type="Proteomes" id="UP000019491">
    <property type="component" value="Unassembled WGS sequence"/>
</dbReference>
<dbReference type="Pfam" id="PF12697">
    <property type="entry name" value="Abhydrolase_6"/>
    <property type="match status" value="1"/>
</dbReference>
<dbReference type="GO" id="GO:0003824">
    <property type="term" value="F:catalytic activity"/>
    <property type="evidence" value="ECO:0007669"/>
    <property type="project" value="UniProtKB-ARBA"/>
</dbReference>
<dbReference type="RefSeq" id="WP_156046573.1">
    <property type="nucleotide sequence ID" value="NZ_BAWF01000012.1"/>
</dbReference>
<dbReference type="Gene3D" id="3.40.50.1820">
    <property type="entry name" value="alpha/beta hydrolase"/>
    <property type="match status" value="1"/>
</dbReference>
<organism evidence="2 3">
    <name type="scientific">Rhodococcus wratislaviensis NBRC 100605</name>
    <dbReference type="NCBI Taxonomy" id="1219028"/>
    <lineage>
        <taxon>Bacteria</taxon>
        <taxon>Bacillati</taxon>
        <taxon>Actinomycetota</taxon>
        <taxon>Actinomycetes</taxon>
        <taxon>Mycobacteriales</taxon>
        <taxon>Nocardiaceae</taxon>
        <taxon>Rhodococcus</taxon>
    </lineage>
</organism>